<organism evidence="2 3">
    <name type="scientific">Halopseudomonas salina</name>
    <dbReference type="NCBI Taxonomy" id="1323744"/>
    <lineage>
        <taxon>Bacteria</taxon>
        <taxon>Pseudomonadati</taxon>
        <taxon>Pseudomonadota</taxon>
        <taxon>Gammaproteobacteria</taxon>
        <taxon>Pseudomonadales</taxon>
        <taxon>Pseudomonadaceae</taxon>
        <taxon>Halopseudomonas</taxon>
    </lineage>
</organism>
<dbReference type="Proteomes" id="UP000638188">
    <property type="component" value="Unassembled WGS sequence"/>
</dbReference>
<dbReference type="RefSeq" id="WP_150278502.1">
    <property type="nucleotide sequence ID" value="NZ_BMFF01000003.1"/>
</dbReference>
<dbReference type="InterPro" id="IPR025202">
    <property type="entry name" value="PLD-like_dom"/>
</dbReference>
<dbReference type="PANTHER" id="PTHR21248">
    <property type="entry name" value="CARDIOLIPIN SYNTHASE"/>
    <property type="match status" value="1"/>
</dbReference>
<accession>A0ABQ1PKS4</accession>
<dbReference type="EMBL" id="BMFF01000003">
    <property type="protein sequence ID" value="GGC98529.1"/>
    <property type="molecule type" value="Genomic_DNA"/>
</dbReference>
<evidence type="ECO:0000313" key="2">
    <source>
        <dbReference type="EMBL" id="GGC98529.1"/>
    </source>
</evidence>
<name>A0ABQ1PKS4_9GAMM</name>
<comment type="caution">
    <text evidence="2">The sequence shown here is derived from an EMBL/GenBank/DDBJ whole genome shotgun (WGS) entry which is preliminary data.</text>
</comment>
<dbReference type="CDD" id="cd09110">
    <property type="entry name" value="PLDc_CLS_1"/>
    <property type="match status" value="1"/>
</dbReference>
<reference evidence="3" key="1">
    <citation type="journal article" date="2019" name="Int. J. Syst. Evol. Microbiol.">
        <title>The Global Catalogue of Microorganisms (GCM) 10K type strain sequencing project: providing services to taxonomists for standard genome sequencing and annotation.</title>
        <authorList>
            <consortium name="The Broad Institute Genomics Platform"/>
            <consortium name="The Broad Institute Genome Sequencing Center for Infectious Disease"/>
            <person name="Wu L."/>
            <person name="Ma J."/>
        </authorList>
    </citation>
    <scope>NUCLEOTIDE SEQUENCE [LARGE SCALE GENOMIC DNA]</scope>
    <source>
        <strain evidence="3">CGMCC 1.12482</strain>
    </source>
</reference>
<dbReference type="SUPFAM" id="SSF56024">
    <property type="entry name" value="Phospholipase D/nuclease"/>
    <property type="match status" value="2"/>
</dbReference>
<dbReference type="CDD" id="cd09159">
    <property type="entry name" value="PLDc_ybhO_like_2"/>
    <property type="match status" value="1"/>
</dbReference>
<keyword evidence="3" id="KW-1185">Reference proteome</keyword>
<dbReference type="SMART" id="SM00155">
    <property type="entry name" value="PLDc"/>
    <property type="match status" value="2"/>
</dbReference>
<dbReference type="Gene3D" id="3.30.870.10">
    <property type="entry name" value="Endonuclease Chain A"/>
    <property type="match status" value="2"/>
</dbReference>
<proteinExistence type="predicted"/>
<sequence>MTVPIYPWRQDNRFELAVDGEVFFPKILEAVAQAEATIDIELYLVESGEATAIAIKALLAAVRRGVRVRCLFDDLGSSEFTEAERAELRDGGVDLRIYNPLRWKRGLANLHRDHRKILVFDNQMAMIGGFGLSDEFCLASESGRTRWHDQMLAITGPVVADWQMLFERAWQQADGPRLSASRMVDRGDKRPPPPSGVQGWARVAHLDSRLNNEVLQALLVSVRQSEKRVWLATPYFLPAWRVRRALQKAARRGVDVRLLLCGQIMDHPPVRYAGQRYYSRLLKAGIRIFEYQPRFLHLKSALVDDWVSLGSCNFDHWSLHWNLEANLHAHDRHLTAKVQDTFEKDFSESHEWTLDAWKDLPFSHRLKIRIWGQINRWVTMWFNIKR</sequence>
<evidence type="ECO:0000259" key="1">
    <source>
        <dbReference type="PROSITE" id="PS50035"/>
    </source>
</evidence>
<dbReference type="PROSITE" id="PS50035">
    <property type="entry name" value="PLD"/>
    <property type="match status" value="1"/>
</dbReference>
<evidence type="ECO:0000313" key="3">
    <source>
        <dbReference type="Proteomes" id="UP000638188"/>
    </source>
</evidence>
<feature type="domain" description="PLD phosphodiesterase" evidence="1">
    <location>
        <begin position="109"/>
        <end position="136"/>
    </location>
</feature>
<dbReference type="InterPro" id="IPR001736">
    <property type="entry name" value="PLipase_D/transphosphatidylase"/>
</dbReference>
<gene>
    <name evidence="2" type="ORF">GCM10007418_17330</name>
</gene>
<dbReference type="PANTHER" id="PTHR21248:SF23">
    <property type="entry name" value="CARDIOLIPIN SYNTHASE B"/>
    <property type="match status" value="1"/>
</dbReference>
<dbReference type="Pfam" id="PF13091">
    <property type="entry name" value="PLDc_2"/>
    <property type="match status" value="2"/>
</dbReference>
<protein>
    <submittedName>
        <fullName evidence="2">Cardiolipin synthase B</fullName>
    </submittedName>
</protein>